<keyword evidence="4 6" id="KW-0472">Membrane</keyword>
<dbReference type="Pfam" id="PF06305">
    <property type="entry name" value="LapA_dom"/>
    <property type="match status" value="1"/>
</dbReference>
<evidence type="ECO:0000256" key="6">
    <source>
        <dbReference type="SAM" id="Phobius"/>
    </source>
</evidence>
<keyword evidence="2 6" id="KW-0812">Transmembrane</keyword>
<sequence length="122" mass="13610">MMKWFYRIIWIPILIVSVLFLFANRALVAISLDPFNVEAPAMATPALPLWFWLMGMLFIGVGLGSFGMWLSGAERRAQARDNRRELKAVKKENAALSAKLDASKKQDGGDTEEPPKLEATSV</sequence>
<keyword evidence="9" id="KW-1185">Reference proteome</keyword>
<evidence type="ECO:0000313" key="9">
    <source>
        <dbReference type="Proteomes" id="UP001214043"/>
    </source>
</evidence>
<keyword evidence="3 6" id="KW-1133">Transmembrane helix</keyword>
<dbReference type="RefSeq" id="WP_274494872.1">
    <property type="nucleotide sequence ID" value="NZ_CP118166.1"/>
</dbReference>
<proteinExistence type="predicted"/>
<feature type="compositionally biased region" description="Basic and acidic residues" evidence="5">
    <location>
        <begin position="101"/>
        <end position="116"/>
    </location>
</feature>
<dbReference type="InterPro" id="IPR010445">
    <property type="entry name" value="LapA_dom"/>
</dbReference>
<dbReference type="Proteomes" id="UP001214043">
    <property type="component" value="Chromosome"/>
</dbReference>
<gene>
    <name evidence="8" type="ORF">PUV54_06865</name>
</gene>
<protein>
    <submittedName>
        <fullName evidence="8">LapA family protein</fullName>
    </submittedName>
</protein>
<organism evidence="8 9">
    <name type="scientific">Hyphococcus flavus</name>
    <dbReference type="NCBI Taxonomy" id="1866326"/>
    <lineage>
        <taxon>Bacteria</taxon>
        <taxon>Pseudomonadati</taxon>
        <taxon>Pseudomonadota</taxon>
        <taxon>Alphaproteobacteria</taxon>
        <taxon>Parvularculales</taxon>
        <taxon>Parvularculaceae</taxon>
        <taxon>Hyphococcus</taxon>
    </lineage>
</organism>
<evidence type="ECO:0000256" key="5">
    <source>
        <dbReference type="SAM" id="MobiDB-lite"/>
    </source>
</evidence>
<feature type="domain" description="Lipopolysaccharide assembly protein A" evidence="7">
    <location>
        <begin position="47"/>
        <end position="93"/>
    </location>
</feature>
<feature type="transmembrane region" description="Helical" evidence="6">
    <location>
        <begin position="49"/>
        <end position="70"/>
    </location>
</feature>
<evidence type="ECO:0000313" key="8">
    <source>
        <dbReference type="EMBL" id="WDI32918.1"/>
    </source>
</evidence>
<evidence type="ECO:0000259" key="7">
    <source>
        <dbReference type="Pfam" id="PF06305"/>
    </source>
</evidence>
<dbReference type="AlphaFoldDB" id="A0AAE9ZDA8"/>
<evidence type="ECO:0000256" key="3">
    <source>
        <dbReference type="ARBA" id="ARBA00022989"/>
    </source>
</evidence>
<dbReference type="EMBL" id="CP118166">
    <property type="protein sequence ID" value="WDI32918.1"/>
    <property type="molecule type" value="Genomic_DNA"/>
</dbReference>
<name>A0AAE9ZDA8_9PROT</name>
<evidence type="ECO:0000256" key="1">
    <source>
        <dbReference type="ARBA" id="ARBA00022475"/>
    </source>
</evidence>
<evidence type="ECO:0000256" key="4">
    <source>
        <dbReference type="ARBA" id="ARBA00023136"/>
    </source>
</evidence>
<dbReference type="KEGG" id="hfl:PUV54_06865"/>
<reference evidence="8" key="1">
    <citation type="submission" date="2023-02" db="EMBL/GenBank/DDBJ databases">
        <title>Genome sequence of Hyphococcus flavus.</title>
        <authorList>
            <person name="Rong J.-C."/>
            <person name="Zhao Q."/>
            <person name="Yi M."/>
            <person name="Wu J.-Y."/>
        </authorList>
    </citation>
    <scope>NUCLEOTIDE SEQUENCE</scope>
    <source>
        <strain evidence="8">MCCC 1K03223</strain>
    </source>
</reference>
<keyword evidence="1" id="KW-1003">Cell membrane</keyword>
<accession>A0AAE9ZDA8</accession>
<evidence type="ECO:0000256" key="2">
    <source>
        <dbReference type="ARBA" id="ARBA00022692"/>
    </source>
</evidence>
<feature type="region of interest" description="Disordered" evidence="5">
    <location>
        <begin position="97"/>
        <end position="122"/>
    </location>
</feature>